<dbReference type="OrthoDB" id="5572465at2759"/>
<organism evidence="1 2">
    <name type="scientific">Coemansia erecta</name>
    <dbReference type="NCBI Taxonomy" id="147472"/>
    <lineage>
        <taxon>Eukaryota</taxon>
        <taxon>Fungi</taxon>
        <taxon>Fungi incertae sedis</taxon>
        <taxon>Zoopagomycota</taxon>
        <taxon>Kickxellomycotina</taxon>
        <taxon>Kickxellomycetes</taxon>
        <taxon>Kickxellales</taxon>
        <taxon>Kickxellaceae</taxon>
        <taxon>Coemansia</taxon>
    </lineage>
</organism>
<accession>A0A9W7XVW4</accession>
<evidence type="ECO:0000313" key="2">
    <source>
        <dbReference type="Proteomes" id="UP001149813"/>
    </source>
</evidence>
<dbReference type="EMBL" id="JANBOJ010000271">
    <property type="protein sequence ID" value="KAJ1720321.1"/>
    <property type="molecule type" value="Genomic_DNA"/>
</dbReference>
<gene>
    <name evidence="1" type="ORF">LPJ53_005031</name>
</gene>
<comment type="caution">
    <text evidence="1">The sequence shown here is derived from an EMBL/GenBank/DDBJ whole genome shotgun (WGS) entry which is preliminary data.</text>
</comment>
<keyword evidence="2" id="KW-1185">Reference proteome</keyword>
<protein>
    <submittedName>
        <fullName evidence="1">Uncharacterized protein</fullName>
    </submittedName>
</protein>
<evidence type="ECO:0000313" key="1">
    <source>
        <dbReference type="EMBL" id="KAJ1720321.1"/>
    </source>
</evidence>
<sequence length="190" mass="21351">MAPPSSSPPASEQLLRTLDAHLQEWAAIHRQALAAGSSLANLHAQRQKALVLTPNDHRLLFALHEQIEDALRQLRHHAGSYARVAGQIGALAELSAADVEDPLVRTAGITAEYVAGVVSERCEVYGRESERRRGLLDKAVWAQDDVARFADEWAVCHVDYAVEEEYLDRLRCLRLARQWHANREIERLHL</sequence>
<name>A0A9W7XVW4_9FUNG</name>
<dbReference type="AlphaFoldDB" id="A0A9W7XVW4"/>
<reference evidence="1" key="1">
    <citation type="submission" date="2022-07" db="EMBL/GenBank/DDBJ databases">
        <title>Phylogenomic reconstructions and comparative analyses of Kickxellomycotina fungi.</title>
        <authorList>
            <person name="Reynolds N.K."/>
            <person name="Stajich J.E."/>
            <person name="Barry K."/>
            <person name="Grigoriev I.V."/>
            <person name="Crous P."/>
            <person name="Smith M.E."/>
        </authorList>
    </citation>
    <scope>NUCLEOTIDE SEQUENCE</scope>
    <source>
        <strain evidence="1">NBRC 32514</strain>
    </source>
</reference>
<dbReference type="Proteomes" id="UP001149813">
    <property type="component" value="Unassembled WGS sequence"/>
</dbReference>
<proteinExistence type="predicted"/>